<dbReference type="SMART" id="SM00849">
    <property type="entry name" value="Lactamase_B"/>
    <property type="match status" value="1"/>
</dbReference>
<evidence type="ECO:0000256" key="3">
    <source>
        <dbReference type="ARBA" id="ARBA00004418"/>
    </source>
</evidence>
<feature type="domain" description="Metallo-beta-lactamase" evidence="12">
    <location>
        <begin position="16"/>
        <end position="207"/>
    </location>
</feature>
<evidence type="ECO:0000256" key="4">
    <source>
        <dbReference type="ARBA" id="ARBA00005250"/>
    </source>
</evidence>
<dbReference type="InterPro" id="IPR001018">
    <property type="entry name" value="Beta-lactamase_class-B_CS"/>
</dbReference>
<evidence type="ECO:0000256" key="9">
    <source>
        <dbReference type="ARBA" id="ARBA00022801"/>
    </source>
</evidence>
<dbReference type="PANTHER" id="PTHR42951:SF14">
    <property type="entry name" value="METALLO-BETA-LACTAMASE SUPERFAMILY PROTEIN"/>
    <property type="match status" value="1"/>
</dbReference>
<comment type="caution">
    <text evidence="13">The sequence shown here is derived from an EMBL/GenBank/DDBJ whole genome shotgun (WGS) entry which is preliminary data.</text>
</comment>
<comment type="catalytic activity">
    <reaction evidence="1">
        <text>a beta-lactam + H2O = a substituted beta-amino acid</text>
        <dbReference type="Rhea" id="RHEA:20401"/>
        <dbReference type="ChEBI" id="CHEBI:15377"/>
        <dbReference type="ChEBI" id="CHEBI:35627"/>
        <dbReference type="ChEBI" id="CHEBI:140347"/>
        <dbReference type="EC" id="3.5.2.6"/>
    </reaction>
</comment>
<gene>
    <name evidence="13" type="ORF">KQI88_13010</name>
</gene>
<dbReference type="EMBL" id="JAHLQK010000005">
    <property type="protein sequence ID" value="MBU5677334.1"/>
    <property type="molecule type" value="Genomic_DNA"/>
</dbReference>
<keyword evidence="11" id="KW-0046">Antibiotic resistance</keyword>
<dbReference type="RefSeq" id="WP_216418022.1">
    <property type="nucleotide sequence ID" value="NZ_JAHLQK010000005.1"/>
</dbReference>
<organism evidence="13 14">
    <name type="scientific">Alkaliphilus flagellatus</name>
    <dbReference type="NCBI Taxonomy" id="2841507"/>
    <lineage>
        <taxon>Bacteria</taxon>
        <taxon>Bacillati</taxon>
        <taxon>Bacillota</taxon>
        <taxon>Clostridia</taxon>
        <taxon>Peptostreptococcales</taxon>
        <taxon>Natronincolaceae</taxon>
        <taxon>Alkaliphilus</taxon>
    </lineage>
</organism>
<evidence type="ECO:0000313" key="13">
    <source>
        <dbReference type="EMBL" id="MBU5677334.1"/>
    </source>
</evidence>
<dbReference type="CDD" id="cd07743">
    <property type="entry name" value="metallo-hydrolase-like_MBL-fold"/>
    <property type="match status" value="1"/>
</dbReference>
<comment type="similarity">
    <text evidence="4">Belongs to the metallo-beta-lactamase superfamily. Class-B beta-lactamase family.</text>
</comment>
<name>A0ABS6G4C1_9FIRM</name>
<evidence type="ECO:0000256" key="6">
    <source>
        <dbReference type="ARBA" id="ARBA00022723"/>
    </source>
</evidence>
<keyword evidence="9" id="KW-0378">Hydrolase</keyword>
<dbReference type="PROSITE" id="PS00743">
    <property type="entry name" value="BETA_LACTAMASE_B_1"/>
    <property type="match status" value="1"/>
</dbReference>
<evidence type="ECO:0000256" key="10">
    <source>
        <dbReference type="ARBA" id="ARBA00022833"/>
    </source>
</evidence>
<dbReference type="Proteomes" id="UP000779508">
    <property type="component" value="Unassembled WGS sequence"/>
</dbReference>
<keyword evidence="6" id="KW-0479">Metal-binding</keyword>
<keyword evidence="14" id="KW-1185">Reference proteome</keyword>
<dbReference type="Pfam" id="PF00753">
    <property type="entry name" value="Lactamase_B"/>
    <property type="match status" value="1"/>
</dbReference>
<accession>A0ABS6G4C1</accession>
<sequence length="301" mass="34084">MELINIKSNLGYIENSCNIGYIVIGEDVILIDSGLEDAVAKKILKLLDGEGYKVKAVINTHSHADHCGGNYYMQNKLGALIYAPEFESAIIENPYLEPIYLSAGATPLKELTGKFLMAKPSKVNYIINRTDTKLNIDSVVLDVVPLLGHAINHIGIGIDNVLFCGDSILNEMLLTKHKIPFNVNIEEQIKTLNFLRESKYQVYIPSHCSPMNKEELIKAVDENLRTLEDINNIIVENLKTYKSLEEIEYHLFKHYEIAITNLTQYSLLKTAIVAHVNYLFNQKRVIKTVENNKICWMNATL</sequence>
<reference evidence="13 14" key="1">
    <citation type="submission" date="2021-06" db="EMBL/GenBank/DDBJ databases">
        <authorList>
            <person name="Sun Q."/>
            <person name="Li D."/>
        </authorList>
    </citation>
    <scope>NUCLEOTIDE SEQUENCE [LARGE SCALE GENOMIC DNA]</scope>
    <source>
        <strain evidence="13 14">MSJ-5</strain>
    </source>
</reference>
<evidence type="ECO:0000256" key="5">
    <source>
        <dbReference type="ARBA" id="ARBA00012865"/>
    </source>
</evidence>
<evidence type="ECO:0000256" key="8">
    <source>
        <dbReference type="ARBA" id="ARBA00022764"/>
    </source>
</evidence>
<evidence type="ECO:0000256" key="1">
    <source>
        <dbReference type="ARBA" id="ARBA00001526"/>
    </source>
</evidence>
<evidence type="ECO:0000313" key="14">
    <source>
        <dbReference type="Proteomes" id="UP000779508"/>
    </source>
</evidence>
<keyword evidence="10" id="KW-0862">Zinc</keyword>
<comment type="subcellular location">
    <subcellularLocation>
        <location evidence="3">Periplasm</location>
    </subcellularLocation>
</comment>
<protein>
    <recommendedName>
        <fullName evidence="5">beta-lactamase</fullName>
        <ecNumber evidence="5">3.5.2.6</ecNumber>
    </recommendedName>
</protein>
<evidence type="ECO:0000259" key="12">
    <source>
        <dbReference type="SMART" id="SM00849"/>
    </source>
</evidence>
<dbReference type="InterPro" id="IPR050855">
    <property type="entry name" value="NDM-1-like"/>
</dbReference>
<keyword evidence="8" id="KW-0574">Periplasm</keyword>
<keyword evidence="7" id="KW-0732">Signal</keyword>
<evidence type="ECO:0000256" key="2">
    <source>
        <dbReference type="ARBA" id="ARBA00001947"/>
    </source>
</evidence>
<comment type="cofactor">
    <cofactor evidence="2">
        <name>Zn(2+)</name>
        <dbReference type="ChEBI" id="CHEBI:29105"/>
    </cofactor>
</comment>
<evidence type="ECO:0000256" key="11">
    <source>
        <dbReference type="ARBA" id="ARBA00023251"/>
    </source>
</evidence>
<evidence type="ECO:0000256" key="7">
    <source>
        <dbReference type="ARBA" id="ARBA00022729"/>
    </source>
</evidence>
<dbReference type="EC" id="3.5.2.6" evidence="5"/>
<dbReference type="PANTHER" id="PTHR42951">
    <property type="entry name" value="METALLO-BETA-LACTAMASE DOMAIN-CONTAINING"/>
    <property type="match status" value="1"/>
</dbReference>
<dbReference type="InterPro" id="IPR001279">
    <property type="entry name" value="Metallo-B-lactamas"/>
</dbReference>
<proteinExistence type="inferred from homology"/>